<dbReference type="SMART" id="SM00355">
    <property type="entry name" value="ZnF_C2H2"/>
    <property type="match status" value="2"/>
</dbReference>
<accession>A0A182PQT9</accession>
<evidence type="ECO:0000313" key="3">
    <source>
        <dbReference type="EnsemblMetazoa" id="AEPI009320-PA"/>
    </source>
</evidence>
<dbReference type="GO" id="GO:0008270">
    <property type="term" value="F:zinc ion binding"/>
    <property type="evidence" value="ECO:0007669"/>
    <property type="project" value="UniProtKB-KW"/>
</dbReference>
<dbReference type="AlphaFoldDB" id="A0A182PQT9"/>
<evidence type="ECO:0000259" key="2">
    <source>
        <dbReference type="PROSITE" id="PS50157"/>
    </source>
</evidence>
<dbReference type="Pfam" id="PF00096">
    <property type="entry name" value="zf-C2H2"/>
    <property type="match status" value="1"/>
</dbReference>
<keyword evidence="1" id="KW-0863">Zinc-finger</keyword>
<reference evidence="3" key="2">
    <citation type="submission" date="2020-05" db="UniProtKB">
        <authorList>
            <consortium name="EnsemblMetazoa"/>
        </authorList>
    </citation>
    <scope>IDENTIFICATION</scope>
    <source>
        <strain evidence="3">Epiroticus2</strain>
    </source>
</reference>
<proteinExistence type="predicted"/>
<evidence type="ECO:0000313" key="4">
    <source>
        <dbReference type="Proteomes" id="UP000075885"/>
    </source>
</evidence>
<dbReference type="PROSITE" id="PS00028">
    <property type="entry name" value="ZINC_FINGER_C2H2_1"/>
    <property type="match status" value="2"/>
</dbReference>
<keyword evidence="1" id="KW-0479">Metal-binding</keyword>
<sequence length="144" mass="16160">IEKARKRPSEKIKTTCQQCGKVLSSQQTLRIHITLRHGTDEQFVIPAPSRAATAPVDDLRQCQKCGALVNGASGLANHTCNPTKNEKNATTVIQHRKNVNDLYECELCVEKIKHKLYFQAHLAKHTELSLKSSNRCDKKKNLIS</sequence>
<protein>
    <recommendedName>
        <fullName evidence="2">C2H2-type domain-containing protein</fullName>
    </recommendedName>
</protein>
<dbReference type="PROSITE" id="PS50157">
    <property type="entry name" value="ZINC_FINGER_C2H2_2"/>
    <property type="match status" value="1"/>
</dbReference>
<dbReference type="STRING" id="199890.A0A182PQT9"/>
<dbReference type="Gene3D" id="3.30.160.60">
    <property type="entry name" value="Classic Zinc Finger"/>
    <property type="match status" value="1"/>
</dbReference>
<keyword evidence="4" id="KW-1185">Reference proteome</keyword>
<reference evidence="4" key="1">
    <citation type="submission" date="2013-03" db="EMBL/GenBank/DDBJ databases">
        <title>The Genome Sequence of Anopheles epiroticus epiroticus2.</title>
        <authorList>
            <consortium name="The Broad Institute Genomics Platform"/>
            <person name="Neafsey D.E."/>
            <person name="Howell P."/>
            <person name="Walker B."/>
            <person name="Young S.K."/>
            <person name="Zeng Q."/>
            <person name="Gargeya S."/>
            <person name="Fitzgerald M."/>
            <person name="Haas B."/>
            <person name="Abouelleil A."/>
            <person name="Allen A.W."/>
            <person name="Alvarado L."/>
            <person name="Arachchi H.M."/>
            <person name="Berlin A.M."/>
            <person name="Chapman S.B."/>
            <person name="Gainer-Dewar J."/>
            <person name="Goldberg J."/>
            <person name="Griggs A."/>
            <person name="Gujja S."/>
            <person name="Hansen M."/>
            <person name="Howarth C."/>
            <person name="Imamovic A."/>
            <person name="Ireland A."/>
            <person name="Larimer J."/>
            <person name="McCowan C."/>
            <person name="Murphy C."/>
            <person name="Pearson M."/>
            <person name="Poon T.W."/>
            <person name="Priest M."/>
            <person name="Roberts A."/>
            <person name="Saif S."/>
            <person name="Shea T."/>
            <person name="Sisk P."/>
            <person name="Sykes S."/>
            <person name="Wortman J."/>
            <person name="Nusbaum C."/>
            <person name="Birren B."/>
        </authorList>
    </citation>
    <scope>NUCLEOTIDE SEQUENCE [LARGE SCALE GENOMIC DNA]</scope>
    <source>
        <strain evidence="4">Epiroticus2</strain>
    </source>
</reference>
<organism evidence="3 4">
    <name type="scientific">Anopheles epiroticus</name>
    <dbReference type="NCBI Taxonomy" id="199890"/>
    <lineage>
        <taxon>Eukaryota</taxon>
        <taxon>Metazoa</taxon>
        <taxon>Ecdysozoa</taxon>
        <taxon>Arthropoda</taxon>
        <taxon>Hexapoda</taxon>
        <taxon>Insecta</taxon>
        <taxon>Pterygota</taxon>
        <taxon>Neoptera</taxon>
        <taxon>Endopterygota</taxon>
        <taxon>Diptera</taxon>
        <taxon>Nematocera</taxon>
        <taxon>Culicoidea</taxon>
        <taxon>Culicidae</taxon>
        <taxon>Anophelinae</taxon>
        <taxon>Anopheles</taxon>
    </lineage>
</organism>
<dbReference type="InterPro" id="IPR013087">
    <property type="entry name" value="Znf_C2H2_type"/>
</dbReference>
<dbReference type="EnsemblMetazoa" id="AEPI009320-RA">
    <property type="protein sequence ID" value="AEPI009320-PA"/>
    <property type="gene ID" value="AEPI009320"/>
</dbReference>
<evidence type="ECO:0000256" key="1">
    <source>
        <dbReference type="PROSITE-ProRule" id="PRU00042"/>
    </source>
</evidence>
<feature type="domain" description="C2H2-type" evidence="2">
    <location>
        <begin position="14"/>
        <end position="42"/>
    </location>
</feature>
<keyword evidence="1" id="KW-0862">Zinc</keyword>
<dbReference type="VEuPathDB" id="VectorBase:AEPI009320"/>
<name>A0A182PQT9_9DIPT</name>
<dbReference type="Proteomes" id="UP000075885">
    <property type="component" value="Unassembled WGS sequence"/>
</dbReference>